<keyword evidence="3 5" id="KW-0238">DNA-binding</keyword>
<evidence type="ECO:0000256" key="5">
    <source>
        <dbReference type="PROSITE-ProRule" id="PRU00267"/>
    </source>
</evidence>
<evidence type="ECO:0000313" key="9">
    <source>
        <dbReference type="Proteomes" id="UP000737018"/>
    </source>
</evidence>
<dbReference type="OrthoDB" id="1919336at2759"/>
<evidence type="ECO:0000256" key="3">
    <source>
        <dbReference type="ARBA" id="ARBA00023125"/>
    </source>
</evidence>
<dbReference type="SMART" id="SM00398">
    <property type="entry name" value="HMG"/>
    <property type="match status" value="1"/>
</dbReference>
<proteinExistence type="inferred from homology"/>
<dbReference type="GO" id="GO:0003682">
    <property type="term" value="F:chromatin binding"/>
    <property type="evidence" value="ECO:0007669"/>
    <property type="project" value="UniProtKB-ARBA"/>
</dbReference>
<dbReference type="SUPFAM" id="SSF47095">
    <property type="entry name" value="HMG-box"/>
    <property type="match status" value="1"/>
</dbReference>
<evidence type="ECO:0000256" key="2">
    <source>
        <dbReference type="ARBA" id="ARBA00008774"/>
    </source>
</evidence>
<dbReference type="GO" id="GO:0006325">
    <property type="term" value="P:chromatin organization"/>
    <property type="evidence" value="ECO:0007669"/>
    <property type="project" value="UniProtKB-ARBA"/>
</dbReference>
<dbReference type="GO" id="GO:0030527">
    <property type="term" value="F:structural constituent of chromatin"/>
    <property type="evidence" value="ECO:0007669"/>
    <property type="project" value="UniProtKB-ARBA"/>
</dbReference>
<evidence type="ECO:0000313" key="8">
    <source>
        <dbReference type="EMBL" id="KAF3951738.1"/>
    </source>
</evidence>
<dbReference type="PROSITE" id="PS50118">
    <property type="entry name" value="HMG_BOX_2"/>
    <property type="match status" value="1"/>
</dbReference>
<evidence type="ECO:0000259" key="7">
    <source>
        <dbReference type="PROSITE" id="PS50118"/>
    </source>
</evidence>
<dbReference type="GO" id="GO:0005634">
    <property type="term" value="C:nucleus"/>
    <property type="evidence" value="ECO:0007669"/>
    <property type="project" value="UniProtKB-SubCell"/>
</dbReference>
<dbReference type="GO" id="GO:0000785">
    <property type="term" value="C:chromatin"/>
    <property type="evidence" value="ECO:0007669"/>
    <property type="project" value="UniProtKB-ARBA"/>
</dbReference>
<dbReference type="PANTHER" id="PTHR46261">
    <property type="entry name" value="HIGH MOBILITY GROUP B PROTEIN 4-RELATED"/>
    <property type="match status" value="1"/>
</dbReference>
<protein>
    <recommendedName>
        <fullName evidence="7">HMG box domain-containing protein</fullName>
    </recommendedName>
</protein>
<feature type="compositionally biased region" description="Low complexity" evidence="6">
    <location>
        <begin position="11"/>
        <end position="28"/>
    </location>
</feature>
<dbReference type="InterPro" id="IPR031061">
    <property type="entry name" value="HMGB_plant"/>
</dbReference>
<comment type="subcellular location">
    <subcellularLocation>
        <location evidence="1">Nucleus</location>
    </subcellularLocation>
</comment>
<evidence type="ECO:0000256" key="1">
    <source>
        <dbReference type="ARBA" id="ARBA00004123"/>
    </source>
</evidence>
<evidence type="ECO:0000256" key="4">
    <source>
        <dbReference type="ARBA" id="ARBA00023242"/>
    </source>
</evidence>
<sequence length="174" mass="20191">MAKKKAKNSPKQKSASSRPPASATAKPPQSSSNHKMVLRVKSSEGMRRPARLTQVSEEDKRPKPVAKTPKTKQKKKIEKFDAKKPKKPPTAFFYFLEDFRKEFQEQNPDVKSMRDIGKACGEKWKTMTYEEKVQYYDIATEKRAEFDRAMIDYIKRKESGEDQETEDSDSEFDE</sequence>
<feature type="compositionally biased region" description="Basic residues" evidence="6">
    <location>
        <begin position="1"/>
        <end position="10"/>
    </location>
</feature>
<feature type="region of interest" description="Disordered" evidence="6">
    <location>
        <begin position="1"/>
        <end position="84"/>
    </location>
</feature>
<dbReference type="EMBL" id="JRKL02004801">
    <property type="protein sequence ID" value="KAF3951738.1"/>
    <property type="molecule type" value="Genomic_DNA"/>
</dbReference>
<comment type="similarity">
    <text evidence="2">Belongs to the HMGB family.</text>
</comment>
<feature type="domain" description="HMG box" evidence="7">
    <location>
        <begin position="85"/>
        <end position="154"/>
    </location>
</feature>
<evidence type="ECO:0000256" key="6">
    <source>
        <dbReference type="SAM" id="MobiDB-lite"/>
    </source>
</evidence>
<dbReference type="InterPro" id="IPR009071">
    <property type="entry name" value="HMG_box_dom"/>
</dbReference>
<organism evidence="8 9">
    <name type="scientific">Castanea mollissima</name>
    <name type="common">Chinese chestnut</name>
    <dbReference type="NCBI Taxonomy" id="60419"/>
    <lineage>
        <taxon>Eukaryota</taxon>
        <taxon>Viridiplantae</taxon>
        <taxon>Streptophyta</taxon>
        <taxon>Embryophyta</taxon>
        <taxon>Tracheophyta</taxon>
        <taxon>Spermatophyta</taxon>
        <taxon>Magnoliopsida</taxon>
        <taxon>eudicotyledons</taxon>
        <taxon>Gunneridae</taxon>
        <taxon>Pentapetalae</taxon>
        <taxon>rosids</taxon>
        <taxon>fabids</taxon>
        <taxon>Fagales</taxon>
        <taxon>Fagaceae</taxon>
        <taxon>Castanea</taxon>
    </lineage>
</organism>
<dbReference type="Gene3D" id="1.10.30.10">
    <property type="entry name" value="High mobility group box domain"/>
    <property type="match status" value="1"/>
</dbReference>
<feature type="DNA-binding region" description="HMG box" evidence="5">
    <location>
        <begin position="85"/>
        <end position="154"/>
    </location>
</feature>
<dbReference type="GO" id="GO:0003677">
    <property type="term" value="F:DNA binding"/>
    <property type="evidence" value="ECO:0007669"/>
    <property type="project" value="UniProtKB-UniRule"/>
</dbReference>
<dbReference type="Pfam" id="PF00505">
    <property type="entry name" value="HMG_box"/>
    <property type="match status" value="1"/>
</dbReference>
<dbReference type="InterPro" id="IPR036910">
    <property type="entry name" value="HMG_box_dom_sf"/>
</dbReference>
<reference evidence="8" key="1">
    <citation type="submission" date="2020-03" db="EMBL/GenBank/DDBJ databases">
        <title>Castanea mollissima Vanexum genome sequencing.</title>
        <authorList>
            <person name="Staton M."/>
        </authorList>
    </citation>
    <scope>NUCLEOTIDE SEQUENCE</scope>
    <source>
        <tissue evidence="8">Leaf</tissue>
    </source>
</reference>
<name>A0A8J4QJ69_9ROSI</name>
<comment type="caution">
    <text evidence="8">The sequence shown here is derived from an EMBL/GenBank/DDBJ whole genome shotgun (WGS) entry which is preliminary data.</text>
</comment>
<dbReference type="AlphaFoldDB" id="A0A8J4QJ69"/>
<dbReference type="Proteomes" id="UP000737018">
    <property type="component" value="Unassembled WGS sequence"/>
</dbReference>
<dbReference type="CDD" id="cd22005">
    <property type="entry name" value="HMG-box_AtHMGB1-like"/>
    <property type="match status" value="1"/>
</dbReference>
<keyword evidence="9" id="KW-1185">Reference proteome</keyword>
<gene>
    <name evidence="8" type="ORF">CMV_022642</name>
</gene>
<keyword evidence="4 5" id="KW-0539">Nucleus</keyword>
<accession>A0A8J4QJ69</accession>
<dbReference type="PANTHER" id="PTHR46261:SF12">
    <property type="entry name" value="HIGH MOBILITY GROUP B PROTEIN 14"/>
    <property type="match status" value="1"/>
</dbReference>